<sequence>MVTNQLGLEQQSTQEIASRLNKLLASYQVFYINARGFHWNIKGEKFFELHAKFEELYNDLQLKNDELAERILTLGAVPFHSYSDYLTHSSVPEAQNISDGKTAIEKIRDAFSILLPLQRAILQLAGEANDEGTNALMSDYIRQQEKMVWMYNAYLNA</sequence>
<evidence type="ECO:0000256" key="1">
    <source>
        <dbReference type="ARBA" id="ARBA00009497"/>
    </source>
</evidence>
<protein>
    <submittedName>
        <fullName evidence="4">Dps family protein</fullName>
    </submittedName>
</protein>
<comment type="caution">
    <text evidence="4">The sequence shown here is derived from an EMBL/GenBank/DDBJ whole genome shotgun (WGS) entry which is preliminary data.</text>
</comment>
<keyword evidence="5" id="KW-1185">Reference proteome</keyword>
<dbReference type="PANTHER" id="PTHR42932:SF1">
    <property type="entry name" value="GENERAL STRESS PROTEIN 20U"/>
    <property type="match status" value="1"/>
</dbReference>
<evidence type="ECO:0000313" key="5">
    <source>
        <dbReference type="Proteomes" id="UP001500936"/>
    </source>
</evidence>
<dbReference type="PANTHER" id="PTHR42932">
    <property type="entry name" value="GENERAL STRESS PROTEIN 20U"/>
    <property type="match status" value="1"/>
</dbReference>
<dbReference type="CDD" id="cd01043">
    <property type="entry name" value="DPS"/>
    <property type="match status" value="1"/>
</dbReference>
<dbReference type="InterPro" id="IPR009078">
    <property type="entry name" value="Ferritin-like_SF"/>
</dbReference>
<dbReference type="SUPFAM" id="SSF47240">
    <property type="entry name" value="Ferritin-like"/>
    <property type="match status" value="1"/>
</dbReference>
<dbReference type="InterPro" id="IPR023188">
    <property type="entry name" value="DPS_DNA-bd_CS"/>
</dbReference>
<evidence type="ECO:0000313" key="4">
    <source>
        <dbReference type="EMBL" id="GAA4417924.1"/>
    </source>
</evidence>
<dbReference type="InterPro" id="IPR008331">
    <property type="entry name" value="Ferritin_DPS_dom"/>
</dbReference>
<dbReference type="PROSITE" id="PS00818">
    <property type="entry name" value="DPS_1"/>
    <property type="match status" value="1"/>
</dbReference>
<dbReference type="EMBL" id="BAABHB010000016">
    <property type="protein sequence ID" value="GAA4417924.1"/>
    <property type="molecule type" value="Genomic_DNA"/>
</dbReference>
<comment type="similarity">
    <text evidence="1 2">Belongs to the Dps family.</text>
</comment>
<reference evidence="5" key="1">
    <citation type="journal article" date="2019" name="Int. J. Syst. Evol. Microbiol.">
        <title>The Global Catalogue of Microorganisms (GCM) 10K type strain sequencing project: providing services to taxonomists for standard genome sequencing and annotation.</title>
        <authorList>
            <consortium name="The Broad Institute Genomics Platform"/>
            <consortium name="The Broad Institute Genome Sequencing Center for Infectious Disease"/>
            <person name="Wu L."/>
            <person name="Ma J."/>
        </authorList>
    </citation>
    <scope>NUCLEOTIDE SEQUENCE [LARGE SCALE GENOMIC DNA]</scope>
    <source>
        <strain evidence="5">JCM 17925</strain>
    </source>
</reference>
<organism evidence="4 5">
    <name type="scientific">Nibrella viscosa</name>
    <dbReference type="NCBI Taxonomy" id="1084524"/>
    <lineage>
        <taxon>Bacteria</taxon>
        <taxon>Pseudomonadati</taxon>
        <taxon>Bacteroidota</taxon>
        <taxon>Cytophagia</taxon>
        <taxon>Cytophagales</taxon>
        <taxon>Spirosomataceae</taxon>
        <taxon>Nibrella</taxon>
    </lineage>
</organism>
<dbReference type="Proteomes" id="UP001500936">
    <property type="component" value="Unassembled WGS sequence"/>
</dbReference>
<dbReference type="Pfam" id="PF00210">
    <property type="entry name" value="Ferritin"/>
    <property type="match status" value="1"/>
</dbReference>
<dbReference type="InterPro" id="IPR002177">
    <property type="entry name" value="DPS_DNA-bd"/>
</dbReference>
<evidence type="ECO:0000259" key="3">
    <source>
        <dbReference type="Pfam" id="PF00210"/>
    </source>
</evidence>
<name>A0ABP8KWG8_9BACT</name>
<dbReference type="PIRSF" id="PIRSF005900">
    <property type="entry name" value="Dps"/>
    <property type="match status" value="1"/>
</dbReference>
<gene>
    <name evidence="4" type="ORF">GCM10023187_50800</name>
</gene>
<accession>A0ABP8KWG8</accession>
<dbReference type="PRINTS" id="PR01346">
    <property type="entry name" value="HELNAPAPROT"/>
</dbReference>
<evidence type="ECO:0000256" key="2">
    <source>
        <dbReference type="RuleBase" id="RU003875"/>
    </source>
</evidence>
<feature type="domain" description="Ferritin/DPS" evidence="3">
    <location>
        <begin position="19"/>
        <end position="156"/>
    </location>
</feature>
<dbReference type="RefSeq" id="WP_345270868.1">
    <property type="nucleotide sequence ID" value="NZ_BAABHB010000016.1"/>
</dbReference>
<dbReference type="Gene3D" id="1.20.1260.10">
    <property type="match status" value="1"/>
</dbReference>
<proteinExistence type="inferred from homology"/>
<dbReference type="InterPro" id="IPR012347">
    <property type="entry name" value="Ferritin-like"/>
</dbReference>